<dbReference type="eggNOG" id="COG0582">
    <property type="taxonomic scope" value="Bacteria"/>
</dbReference>
<gene>
    <name evidence="1" type="ORF">HK26_01185</name>
</gene>
<dbReference type="EMBL" id="JOPJ01000011">
    <property type="protein sequence ID" value="OUJ12634.1"/>
    <property type="molecule type" value="Genomic_DNA"/>
</dbReference>
<protein>
    <recommendedName>
        <fullName evidence="3">Recombinase domain-containing protein</fullName>
    </recommendedName>
</protein>
<keyword evidence="2" id="KW-1185">Reference proteome</keyword>
<reference evidence="2" key="1">
    <citation type="submission" date="2014-06" db="EMBL/GenBank/DDBJ databases">
        <authorList>
            <person name="Winans N.J."/>
            <person name="Newell P.D."/>
            <person name="Douglas A.E."/>
        </authorList>
    </citation>
    <scope>NUCLEOTIDE SEQUENCE [LARGE SCALE GENOMIC DNA]</scope>
</reference>
<evidence type="ECO:0000313" key="1">
    <source>
        <dbReference type="EMBL" id="OUJ12634.1"/>
    </source>
</evidence>
<proteinExistence type="predicted"/>
<organism evidence="1 2">
    <name type="scientific">Acetobacter okinawensis</name>
    <dbReference type="NCBI Taxonomy" id="1076594"/>
    <lineage>
        <taxon>Bacteria</taxon>
        <taxon>Pseudomonadati</taxon>
        <taxon>Pseudomonadota</taxon>
        <taxon>Alphaproteobacteria</taxon>
        <taxon>Acetobacterales</taxon>
        <taxon>Acetobacteraceae</taxon>
        <taxon>Acetobacter</taxon>
    </lineage>
</organism>
<evidence type="ECO:0008006" key="3">
    <source>
        <dbReference type="Google" id="ProtNLM"/>
    </source>
</evidence>
<dbReference type="Proteomes" id="UP000194931">
    <property type="component" value="Unassembled WGS sequence"/>
</dbReference>
<evidence type="ECO:0000313" key="2">
    <source>
        <dbReference type="Proteomes" id="UP000194931"/>
    </source>
</evidence>
<dbReference type="RefSeq" id="WP_180539406.1">
    <property type="nucleotide sequence ID" value="NZ_JOPJ01000011.1"/>
</dbReference>
<name>A0A252BUL8_9PROT</name>
<accession>A0A252BUL8</accession>
<sequence length="188" mass="21372">MNDMYNIFRRAGSQTWSVRFHVPRDRRSDVGKAFGTKTGHKAEVVKTLGTSDRKEAMGRRYKALEDIRKEIDVRLQEIGLPPLHGDWQPDWAFPWAEDEQTIAEALEARKELAKASTREDQTEEVYTEDRNGLPHRTTIRTSERAVIAPLHSEELSLRAIAGRLEGMGIKTSRGKAEWTTAAVKRCLG</sequence>
<comment type="caution">
    <text evidence="1">The sequence shown here is derived from an EMBL/GenBank/DDBJ whole genome shotgun (WGS) entry which is preliminary data.</text>
</comment>
<dbReference type="AlphaFoldDB" id="A0A252BUL8"/>